<evidence type="ECO:0000313" key="2">
    <source>
        <dbReference type="Proteomes" id="UP000660339"/>
    </source>
</evidence>
<reference evidence="1" key="1">
    <citation type="submission" date="2021-01" db="EMBL/GenBank/DDBJ databases">
        <title>Whole genome shotgun sequence of Catellatospora methionotrophica NBRC 14553.</title>
        <authorList>
            <person name="Komaki H."/>
            <person name="Tamura T."/>
        </authorList>
    </citation>
    <scope>NUCLEOTIDE SEQUENCE</scope>
    <source>
        <strain evidence="1">NBRC 14553</strain>
    </source>
</reference>
<comment type="caution">
    <text evidence="1">The sequence shown here is derived from an EMBL/GenBank/DDBJ whole genome shotgun (WGS) entry which is preliminary data.</text>
</comment>
<dbReference type="EMBL" id="BONJ01000028">
    <property type="protein sequence ID" value="GIG16768.1"/>
    <property type="molecule type" value="Genomic_DNA"/>
</dbReference>
<name>A0A8J3LED9_9ACTN</name>
<gene>
    <name evidence="1" type="ORF">Cme02nite_51000</name>
</gene>
<accession>A0A8J3LED9</accession>
<keyword evidence="2" id="KW-1185">Reference proteome</keyword>
<sequence length="292" mass="31361">MVRDQQKLFRCRAGRIRTDDPVKRVGARFYVSPGPHEASTLRYSSAVLSTTRQRGANLTGPPWDSSCQPPLRERDLSPHGAGNDLALASLDFLGGEHELRERACSEVRAAGAALGTVGRSVGEAAGGSIQVTTNARGQVDDVQVSRDWSTKIEADAFAGQLFQAYRAALMQAINTVALRKFAESEQNDDSGRPAAGGGAIAEPSVDSREWLASVWADLREVDDTLHRLERQTSAVEVERKVASPHGYLTATCRAGHVTAISGDTRRIRGADSQQLRAAALAIFRAAQSGDQP</sequence>
<dbReference type="Proteomes" id="UP000660339">
    <property type="component" value="Unassembled WGS sequence"/>
</dbReference>
<proteinExistence type="predicted"/>
<evidence type="ECO:0000313" key="1">
    <source>
        <dbReference type="EMBL" id="GIG16768.1"/>
    </source>
</evidence>
<dbReference type="AlphaFoldDB" id="A0A8J3LED9"/>
<protein>
    <submittedName>
        <fullName evidence="1">Uncharacterized protein</fullName>
    </submittedName>
</protein>
<organism evidence="1 2">
    <name type="scientific">Catellatospora methionotrophica</name>
    <dbReference type="NCBI Taxonomy" id="121620"/>
    <lineage>
        <taxon>Bacteria</taxon>
        <taxon>Bacillati</taxon>
        <taxon>Actinomycetota</taxon>
        <taxon>Actinomycetes</taxon>
        <taxon>Micromonosporales</taxon>
        <taxon>Micromonosporaceae</taxon>
        <taxon>Catellatospora</taxon>
    </lineage>
</organism>